<dbReference type="GO" id="GO:0009251">
    <property type="term" value="P:glucan catabolic process"/>
    <property type="evidence" value="ECO:0007669"/>
    <property type="project" value="TreeGrafter"/>
</dbReference>
<dbReference type="Pfam" id="PF00150">
    <property type="entry name" value="Cellulase"/>
    <property type="match status" value="1"/>
</dbReference>
<evidence type="ECO:0000256" key="3">
    <source>
        <dbReference type="ARBA" id="ARBA00023295"/>
    </source>
</evidence>
<dbReference type="EMBL" id="NAJP01000007">
    <property type="protein sequence ID" value="TKA46744.1"/>
    <property type="molecule type" value="Genomic_DNA"/>
</dbReference>
<evidence type="ECO:0000313" key="8">
    <source>
        <dbReference type="EMBL" id="TKA46744.1"/>
    </source>
</evidence>
<keyword evidence="4" id="KW-0961">Cell wall biogenesis/degradation</keyword>
<evidence type="ECO:0000256" key="1">
    <source>
        <dbReference type="ARBA" id="ARBA00005641"/>
    </source>
</evidence>
<comment type="caution">
    <text evidence="8">The sequence shown here is derived from an EMBL/GenBank/DDBJ whole genome shotgun (WGS) entry which is preliminary data.</text>
</comment>
<dbReference type="GO" id="GO:0004338">
    <property type="term" value="F:glucan exo-1,3-beta-glucosidase activity"/>
    <property type="evidence" value="ECO:0007669"/>
    <property type="project" value="TreeGrafter"/>
</dbReference>
<dbReference type="STRING" id="329885.A0A4U0VCR4"/>
<dbReference type="InterPro" id="IPR017853">
    <property type="entry name" value="GH"/>
</dbReference>
<dbReference type="InterPro" id="IPR001547">
    <property type="entry name" value="Glyco_hydro_5"/>
</dbReference>
<dbReference type="GO" id="GO:0005576">
    <property type="term" value="C:extracellular region"/>
    <property type="evidence" value="ECO:0007669"/>
    <property type="project" value="TreeGrafter"/>
</dbReference>
<gene>
    <name evidence="8" type="ORF">B0A54_03700</name>
</gene>
<dbReference type="AlphaFoldDB" id="A0A4U0VCR4"/>
<dbReference type="Proteomes" id="UP000310066">
    <property type="component" value="Unassembled WGS sequence"/>
</dbReference>
<keyword evidence="2 5" id="KW-0378">Hydrolase</keyword>
<dbReference type="InterPro" id="IPR050386">
    <property type="entry name" value="Glycosyl_hydrolase_5"/>
</dbReference>
<name>A0A4U0VCR4_9PEZI</name>
<dbReference type="SUPFAM" id="SSF51445">
    <property type="entry name" value="(Trans)glycosidases"/>
    <property type="match status" value="1"/>
</dbReference>
<protein>
    <recommendedName>
        <fullName evidence="7">Glycoside hydrolase family 5 domain-containing protein</fullName>
    </recommendedName>
</protein>
<keyword evidence="6" id="KW-0732">Signal</keyword>
<evidence type="ECO:0000259" key="7">
    <source>
        <dbReference type="Pfam" id="PF00150"/>
    </source>
</evidence>
<dbReference type="OrthoDB" id="62120at2759"/>
<evidence type="ECO:0000256" key="6">
    <source>
        <dbReference type="SAM" id="SignalP"/>
    </source>
</evidence>
<dbReference type="PANTHER" id="PTHR31297:SF8">
    <property type="entry name" value="GLYCOSIDE HYDROLASE FAMILY 5 DOMAIN-CONTAINING PROTEIN"/>
    <property type="match status" value="1"/>
</dbReference>
<evidence type="ECO:0000313" key="9">
    <source>
        <dbReference type="Proteomes" id="UP000310066"/>
    </source>
</evidence>
<feature type="domain" description="Glycoside hydrolase family 5" evidence="7">
    <location>
        <begin position="114"/>
        <end position="331"/>
    </location>
</feature>
<dbReference type="GO" id="GO:0009986">
    <property type="term" value="C:cell surface"/>
    <property type="evidence" value="ECO:0007669"/>
    <property type="project" value="TreeGrafter"/>
</dbReference>
<reference evidence="8 9" key="1">
    <citation type="submission" date="2017-03" db="EMBL/GenBank/DDBJ databases">
        <title>Genomes of endolithic fungi from Antarctica.</title>
        <authorList>
            <person name="Coleine C."/>
            <person name="Masonjones S."/>
            <person name="Stajich J.E."/>
        </authorList>
    </citation>
    <scope>NUCLEOTIDE SEQUENCE [LARGE SCALE GENOMIC DNA]</scope>
    <source>
        <strain evidence="8 9">CCFEE 5311</strain>
    </source>
</reference>
<organism evidence="8 9">
    <name type="scientific">Friedmanniomyces endolithicus</name>
    <dbReference type="NCBI Taxonomy" id="329885"/>
    <lineage>
        <taxon>Eukaryota</taxon>
        <taxon>Fungi</taxon>
        <taxon>Dikarya</taxon>
        <taxon>Ascomycota</taxon>
        <taxon>Pezizomycotina</taxon>
        <taxon>Dothideomycetes</taxon>
        <taxon>Dothideomycetidae</taxon>
        <taxon>Mycosphaerellales</taxon>
        <taxon>Teratosphaeriaceae</taxon>
        <taxon>Friedmanniomyces</taxon>
    </lineage>
</organism>
<proteinExistence type="inferred from homology"/>
<keyword evidence="3 5" id="KW-0326">Glycosidase</keyword>
<feature type="signal peptide" evidence="6">
    <location>
        <begin position="1"/>
        <end position="18"/>
    </location>
</feature>
<evidence type="ECO:0000256" key="2">
    <source>
        <dbReference type="ARBA" id="ARBA00022801"/>
    </source>
</evidence>
<sequence length="434" mass="48075">MQLRHVAVALCAAGFAAAAPTKRQSSSTSGFNWGVGLPPVYLIISMLTSTTMRGVNLGGWLVLEPWITPSIFQAFPMSDGIVDEYTLTSVLGAGVAYDTVLKPHWDSWVQYGDMQKIANSGFNLVRIPIGYWAYDNSSSPYSNGAAPYIAQAVTWARQLGLKVIIDLHGAPGSQNGFDNSGQRTNTLLWQTGNNVQKTLAVLDNIQTQYGASSYDDVIAGIELINEPLTTSLNLGEVKQYERDGYNQQREVSSTRVVVLQDGFQPPSSYNGFLSSSDNGSEWVAIDHHEYQVFTPALVEMAPWQHRQYVCNNAYTYSGADKWTFVGEWSAAMTDCAAALNGYGIGSRYEGLYPGSQYVGSCANVNFIETWDQQMKDDTRGYIEAQMETFERYTQGWIFWNFKTEASPEWDAFRLIDAGIFPQPLSSRQFSSICS</sequence>
<feature type="chain" id="PRO_5020874195" description="Glycoside hydrolase family 5 domain-containing protein" evidence="6">
    <location>
        <begin position="19"/>
        <end position="434"/>
    </location>
</feature>
<dbReference type="GO" id="GO:0071555">
    <property type="term" value="P:cell wall organization"/>
    <property type="evidence" value="ECO:0007669"/>
    <property type="project" value="UniProtKB-KW"/>
</dbReference>
<dbReference type="PANTHER" id="PTHR31297">
    <property type="entry name" value="GLUCAN ENDO-1,6-BETA-GLUCOSIDASE B"/>
    <property type="match status" value="1"/>
</dbReference>
<evidence type="ECO:0000256" key="5">
    <source>
        <dbReference type="RuleBase" id="RU361153"/>
    </source>
</evidence>
<evidence type="ECO:0000256" key="4">
    <source>
        <dbReference type="ARBA" id="ARBA00023316"/>
    </source>
</evidence>
<accession>A0A4U0VCR4</accession>
<comment type="similarity">
    <text evidence="1 5">Belongs to the glycosyl hydrolase 5 (cellulase A) family.</text>
</comment>
<dbReference type="Gene3D" id="3.20.20.80">
    <property type="entry name" value="Glycosidases"/>
    <property type="match status" value="1"/>
</dbReference>